<evidence type="ECO:0000259" key="2">
    <source>
        <dbReference type="Pfam" id="PF25298"/>
    </source>
</evidence>
<dbReference type="Proteomes" id="UP000694865">
    <property type="component" value="Unplaced"/>
</dbReference>
<keyword evidence="1" id="KW-0175">Coiled coil</keyword>
<dbReference type="RefSeq" id="XP_006824953.1">
    <property type="nucleotide sequence ID" value="XM_006824890.1"/>
</dbReference>
<dbReference type="Pfam" id="PF25298">
    <property type="entry name" value="Baculo_FP_2nd"/>
    <property type="match status" value="1"/>
</dbReference>
<dbReference type="GeneID" id="102804999"/>
<sequence length="301" mass="34435">MSFKEGIRTSKTPDLEFCEECELKCFTAALEHVSSQTNAYVPRTESGTEWSIAFESTMSSLESLRMAISNTPAAENMFEDIYLSMKYIRNVLEGNTKRTAEIKQEKEILASQLKTTNTQLAETEKELQQLEQFTRRNHLEIHGVPQPYFTENTDDVVVELVSAVGINISTCDIDISYRLSPAGTRQPQQQQQLPQPIIVKFVTQSLRDEIYNSRKEIQTKSAEKSTALNGARERVHIEENLTVANKKLFHKANKIRKLCNWKFIWTLNGRIFVRKNVGENAISIDSLTDIDRIWPPNCHSC</sequence>
<feature type="coiled-coil region" evidence="1">
    <location>
        <begin position="106"/>
        <end position="133"/>
    </location>
</feature>
<feature type="domain" description="FP protein C-terminal" evidence="2">
    <location>
        <begin position="242"/>
        <end position="293"/>
    </location>
</feature>
<gene>
    <name evidence="4" type="primary">LOC102804999</name>
</gene>
<reference evidence="4" key="1">
    <citation type="submission" date="2025-08" db="UniProtKB">
        <authorList>
            <consortium name="RefSeq"/>
        </authorList>
    </citation>
    <scope>IDENTIFICATION</scope>
    <source>
        <tissue evidence="4">Testes</tissue>
    </source>
</reference>
<evidence type="ECO:0000313" key="3">
    <source>
        <dbReference type="Proteomes" id="UP000694865"/>
    </source>
</evidence>
<proteinExistence type="predicted"/>
<evidence type="ECO:0000313" key="4">
    <source>
        <dbReference type="RefSeq" id="XP_006824953.1"/>
    </source>
</evidence>
<keyword evidence="3" id="KW-1185">Reference proteome</keyword>
<name>A0ABM0MY62_SACKO</name>
<protein>
    <submittedName>
        <fullName evidence="4">Uncharacterized protein LOC102804999</fullName>
    </submittedName>
</protein>
<dbReference type="InterPro" id="IPR057251">
    <property type="entry name" value="FP_C"/>
</dbReference>
<organism evidence="3 4">
    <name type="scientific">Saccoglossus kowalevskii</name>
    <name type="common">Acorn worm</name>
    <dbReference type="NCBI Taxonomy" id="10224"/>
    <lineage>
        <taxon>Eukaryota</taxon>
        <taxon>Metazoa</taxon>
        <taxon>Hemichordata</taxon>
        <taxon>Enteropneusta</taxon>
        <taxon>Harrimaniidae</taxon>
        <taxon>Saccoglossus</taxon>
    </lineage>
</organism>
<evidence type="ECO:0000256" key="1">
    <source>
        <dbReference type="SAM" id="Coils"/>
    </source>
</evidence>
<accession>A0ABM0MY62</accession>